<name>A0A067QS25_ZOONE</name>
<evidence type="ECO:0000313" key="3">
    <source>
        <dbReference type="EMBL" id="KDR11511.1"/>
    </source>
</evidence>
<dbReference type="Proteomes" id="UP000027135">
    <property type="component" value="Unassembled WGS sequence"/>
</dbReference>
<gene>
    <name evidence="3" type="ORF">L798_14579</name>
</gene>
<evidence type="ECO:0000256" key="1">
    <source>
        <dbReference type="SAM" id="MobiDB-lite"/>
    </source>
</evidence>
<feature type="domain" description="SANT and BTB" evidence="2">
    <location>
        <begin position="329"/>
        <end position="426"/>
    </location>
</feature>
<evidence type="ECO:0000313" key="4">
    <source>
        <dbReference type="Proteomes" id="UP000027135"/>
    </source>
</evidence>
<reference evidence="3 4" key="1">
    <citation type="journal article" date="2014" name="Nat. Commun.">
        <title>Molecular traces of alternative social organization in a termite genome.</title>
        <authorList>
            <person name="Terrapon N."/>
            <person name="Li C."/>
            <person name="Robertson H.M."/>
            <person name="Ji L."/>
            <person name="Meng X."/>
            <person name="Booth W."/>
            <person name="Chen Z."/>
            <person name="Childers C.P."/>
            <person name="Glastad K.M."/>
            <person name="Gokhale K."/>
            <person name="Gowin J."/>
            <person name="Gronenberg W."/>
            <person name="Hermansen R.A."/>
            <person name="Hu H."/>
            <person name="Hunt B.G."/>
            <person name="Huylmans A.K."/>
            <person name="Khalil S.M."/>
            <person name="Mitchell R.D."/>
            <person name="Munoz-Torres M.C."/>
            <person name="Mustard J.A."/>
            <person name="Pan H."/>
            <person name="Reese J.T."/>
            <person name="Scharf M.E."/>
            <person name="Sun F."/>
            <person name="Vogel H."/>
            <person name="Xiao J."/>
            <person name="Yang W."/>
            <person name="Yang Z."/>
            <person name="Yang Z."/>
            <person name="Zhou J."/>
            <person name="Zhu J."/>
            <person name="Brent C.S."/>
            <person name="Elsik C.G."/>
            <person name="Goodisman M.A."/>
            <person name="Liberles D.A."/>
            <person name="Roe R.M."/>
            <person name="Vargo E.L."/>
            <person name="Vilcinskas A."/>
            <person name="Wang J."/>
            <person name="Bornberg-Bauer E."/>
            <person name="Korb J."/>
            <person name="Zhang G."/>
            <person name="Liebig J."/>
        </authorList>
    </citation>
    <scope>NUCLEOTIDE SEQUENCE [LARGE SCALE GENOMIC DNA]</scope>
    <source>
        <tissue evidence="3">Whole organism</tissue>
    </source>
</reference>
<accession>A0A067QS25</accession>
<feature type="compositionally biased region" description="Polar residues" evidence="1">
    <location>
        <begin position="922"/>
        <end position="933"/>
    </location>
</feature>
<dbReference type="InParanoid" id="A0A067QS25"/>
<proteinExistence type="predicted"/>
<feature type="compositionally biased region" description="Low complexity" evidence="1">
    <location>
        <begin position="769"/>
        <end position="790"/>
    </location>
</feature>
<dbReference type="EMBL" id="KK853093">
    <property type="protein sequence ID" value="KDR11511.1"/>
    <property type="molecule type" value="Genomic_DNA"/>
</dbReference>
<feature type="region of interest" description="Disordered" evidence="1">
    <location>
        <begin position="922"/>
        <end position="944"/>
    </location>
</feature>
<dbReference type="PANTHER" id="PTHR20946:SF0">
    <property type="entry name" value="SANT AND BTB DOMAIN REGULATOR OF CLASS SWITCH RECOMBINATION"/>
    <property type="match status" value="1"/>
</dbReference>
<evidence type="ECO:0000259" key="2">
    <source>
        <dbReference type="Pfam" id="PF11822"/>
    </source>
</evidence>
<feature type="compositionally biased region" description="Low complexity" evidence="1">
    <location>
        <begin position="723"/>
        <end position="743"/>
    </location>
</feature>
<protein>
    <recommendedName>
        <fullName evidence="2">SANT and BTB domain-containing protein</fullName>
    </recommendedName>
</protein>
<dbReference type="InterPro" id="IPR011333">
    <property type="entry name" value="SKP1/BTB/POZ_sf"/>
</dbReference>
<dbReference type="OMA" id="TSRDFTC"/>
<dbReference type="Gene3D" id="3.30.710.10">
    <property type="entry name" value="Potassium Channel Kv1.1, Chain A"/>
    <property type="match status" value="1"/>
</dbReference>
<dbReference type="InterPro" id="IPR045902">
    <property type="entry name" value="SANBR-like"/>
</dbReference>
<organism evidence="3 4">
    <name type="scientific">Zootermopsis nevadensis</name>
    <name type="common">Dampwood termite</name>
    <dbReference type="NCBI Taxonomy" id="136037"/>
    <lineage>
        <taxon>Eukaryota</taxon>
        <taxon>Metazoa</taxon>
        <taxon>Ecdysozoa</taxon>
        <taxon>Arthropoda</taxon>
        <taxon>Hexapoda</taxon>
        <taxon>Insecta</taxon>
        <taxon>Pterygota</taxon>
        <taxon>Neoptera</taxon>
        <taxon>Polyneoptera</taxon>
        <taxon>Dictyoptera</taxon>
        <taxon>Blattodea</taxon>
        <taxon>Blattoidea</taxon>
        <taxon>Termitoidae</taxon>
        <taxon>Termopsidae</taxon>
        <taxon>Zootermopsis</taxon>
    </lineage>
</organism>
<dbReference type="FunCoup" id="A0A067QS25">
    <property type="interactions" value="3"/>
</dbReference>
<dbReference type="Pfam" id="PF11822">
    <property type="entry name" value="BTB_SANBR"/>
    <property type="match status" value="1"/>
</dbReference>
<dbReference type="InterPro" id="IPR021777">
    <property type="entry name" value="SANBR_BTB"/>
</dbReference>
<sequence>MAAVNAESSTIMKTKALSKTSSKALLKSCGKFENRTCSEISFKDFLDFLHTSYQINEAIEGVPDDLSEKVDIDWQNITMNEFISSLLVVKEDSSNLKAMSDNANKINVSEHQKSLTEQSINVPDIGVCDTLEEHIFEKTKDASSEMSEHNFNSDVSDIITNKKNCVAKEIVQKGNIMNGVDHTTKSVPNEEIPLNLKKTPSTVTSGQAKCKLLALGKHSESKRKVMPSKKSVLFDSKVKTTDEENNNKFFENLMKRKLNEVIQEGLLDSILPYVVPKQVPTHPAVKKSLNSVINKSLSLTSLDKSSSGQFSKDKIATNNRRKSTTEVEVEIHVCDEVKNVKRDFRCPQKLLVSKMGYFAEVTTGQKLEDMDISVHCDITIFDWLMLWVKKDSLPENSWPKLDAGNVVPILVSAAFLQMDPLQHDCLKFCHQHMNEIAKTSTNLACLNDSILTRLANLFSNSDVEGLHDKKDKIQSRLYCKLILALTETSPEPARGHFSSLASIYKCGKCDKLILHQLGGHIPCKPSNMKMDCFGNIHGNHTRDRSWNLNDYIQSLRQDLESWRNVYWRLWADCHFLHCGACRNYFPVHQMQWCCHHPEPPQFFTMEHQRAMTFPIGRYPCCGERGYRFEVIKNLSGCQFKEHTPVLDSPRDIEVHKLFMKHHNLIILEPQKLQFPVSNREPGRDEGVSREVLWLDGIELAPPRPRQGLLAKIWETHQKKEQYISGASSRNNSSASSGTNSITNRPATTCGRPPLRKQMSAAEVTSDTGNNPDIDNSSTNDDNSSSSSSSSDSDDQSEESGHAPVRSVTAQPRFTEGHQYFKPTRSREASCQWDPKMSVRSNQDIQREYEEYAARKMATFLARRTCEDSSNLYTRMHSHSHGHHGYHGHSIWNSHIIPQGGIYVRLEREWRETNCHSHGYRGNSSYSRSMSWGISSRPRVRTERR</sequence>
<dbReference type="PANTHER" id="PTHR20946">
    <property type="entry name" value="SANT AND BTB DOMAIN REGULATOR OF CLASS SWITCH RECOMBINATION"/>
    <property type="match status" value="1"/>
</dbReference>
<feature type="region of interest" description="Disordered" evidence="1">
    <location>
        <begin position="723"/>
        <end position="817"/>
    </location>
</feature>
<keyword evidence="4" id="KW-1185">Reference proteome</keyword>
<dbReference type="eggNOG" id="ENOG502QRE4">
    <property type="taxonomic scope" value="Eukaryota"/>
</dbReference>
<dbReference type="AlphaFoldDB" id="A0A067QS25"/>